<dbReference type="SMART" id="SM00267">
    <property type="entry name" value="GGDEF"/>
    <property type="match status" value="1"/>
</dbReference>
<dbReference type="InterPro" id="IPR001633">
    <property type="entry name" value="EAL_dom"/>
</dbReference>
<dbReference type="STRING" id="1178482.AR456_04030"/>
<dbReference type="CDD" id="cd00130">
    <property type="entry name" value="PAS"/>
    <property type="match status" value="1"/>
</dbReference>
<dbReference type="Pfam" id="PF14827">
    <property type="entry name" value="dCache_3"/>
    <property type="match status" value="1"/>
</dbReference>
<dbReference type="Gene3D" id="3.30.70.270">
    <property type="match status" value="1"/>
</dbReference>
<dbReference type="KEGG" id="hhu:AR456_04030"/>
<keyword evidence="1" id="KW-0812">Transmembrane</keyword>
<dbReference type="Gene3D" id="3.20.20.450">
    <property type="entry name" value="EAL domain"/>
    <property type="match status" value="1"/>
</dbReference>
<dbReference type="Pfam" id="PF00990">
    <property type="entry name" value="GGDEF"/>
    <property type="match status" value="1"/>
</dbReference>
<dbReference type="RefSeq" id="WP_021820073.1">
    <property type="nucleotide sequence ID" value="NZ_AVBC01000039.1"/>
</dbReference>
<accession>W1N518</accession>
<dbReference type="PANTHER" id="PTHR44757">
    <property type="entry name" value="DIGUANYLATE CYCLASE DGCP"/>
    <property type="match status" value="1"/>
</dbReference>
<dbReference type="eggNOG" id="COG5001">
    <property type="taxonomic scope" value="Bacteria"/>
</dbReference>
<dbReference type="OrthoDB" id="9787514at2"/>
<evidence type="ECO:0008006" key="7">
    <source>
        <dbReference type="Google" id="ProtNLM"/>
    </source>
</evidence>
<dbReference type="InterPro" id="IPR035965">
    <property type="entry name" value="PAS-like_dom_sf"/>
</dbReference>
<dbReference type="SMART" id="SM00052">
    <property type="entry name" value="EAL"/>
    <property type="match status" value="1"/>
</dbReference>
<sequence length="943" mass="104532">MDTQQVRPPHARPRLSLTWRVVLLSSLLLVTTAVLFTYLSHSNLTRQFNEARQEQVERQQRELNFALMRAEDGLLQLAGLVSSSPDLGPALTSDNDIMISAALASQWPSLQLEAGLDEVKVYDTTGDLRLSLGTDQQTDPRILAGWVARVAQLERPLVSLRCGHSCRQYAIVPVLDDGDSAGVVMLSRSLADVTRQARDISTSDVALVVHSDAASDEERYLDAWQAKLLAITNQGVSLAVLHEAAATSPLQSLVKTPLRLSLDGHELEVSAVPVATSADHSPNAYFVLMSDITAQVNAIRLDTRTQILVSLFGWLSAELLLLAILLRPMSRLRRVAAVLPPLATGGFEKAREALVHRPQRLSDEIDILEGTTLALADQLDVLHQQVQQRGDELAERVDDLARERDFISNLIDTAQVFIVTQDSEGRIDMVNAHLETQMDCPEKALLGRRFDDVFEADEAPQLSGQSRIQSQEERLLVAADGTTRTIIWYHSPLPSSDTNSQARISVGLDITERKAAEARLTWLAERDPLTELYNRRFFQDSLNKALVRGDQGIVMLLDLDQFKEVNELSGHHVGDRMLHTVARLLQQEYAHRSIIARLGGDEFALMLIGIDSEQAIRMALHINQLLDGLGFVAEGRRHRVSASIGLVQFPAHGSTPADLMASADVAMYKAKASSVQRWHLLSTLENARNELNERVYWVERIRNALENDSFELMVQPIVYLQDRSIRHYEVLLRMRDDNQNLIPPSRFIPVAEKSGQIVAIDRWVLNKCVRALARLEGTSLAVNLSGQSLHDEGLKQYLSTELLQSGADPHNLILEVTETAAVTDFATARGVLQSMRDIGCRTALDDFGVGFSSFHYLGQLPVDYIKIDGSFIRSLSISPDSRVIVKAVADIASGFGKQAVAEFVDQESLIPLLASYGIEYGQGYHLGRPEPIKEVFGFDPVKT</sequence>
<name>W1N518_9GAMM</name>
<dbReference type="Proteomes" id="UP000019113">
    <property type="component" value="Unassembled WGS sequence"/>
</dbReference>
<reference evidence="5 6" key="1">
    <citation type="submission" date="2013-08" db="EMBL/GenBank/DDBJ databases">
        <title>draft genome of Halomonas huanghegensis, strain BJGMM-B45T.</title>
        <authorList>
            <person name="Miao C."/>
            <person name="Wan Y."/>
            <person name="Jin W."/>
        </authorList>
    </citation>
    <scope>NUCLEOTIDE SEQUENCE [LARGE SCALE GENOMIC DNA]</scope>
    <source>
        <strain evidence="5 6">BJGMM-B45</strain>
    </source>
</reference>
<dbReference type="SUPFAM" id="SSF141868">
    <property type="entry name" value="EAL domain-like"/>
    <property type="match status" value="1"/>
</dbReference>
<dbReference type="Pfam" id="PF00563">
    <property type="entry name" value="EAL"/>
    <property type="match status" value="1"/>
</dbReference>
<dbReference type="NCBIfam" id="TIGR00229">
    <property type="entry name" value="sensory_box"/>
    <property type="match status" value="1"/>
</dbReference>
<feature type="domain" description="PAC" evidence="2">
    <location>
        <begin position="469"/>
        <end position="522"/>
    </location>
</feature>
<dbReference type="InterPro" id="IPR000014">
    <property type="entry name" value="PAS"/>
</dbReference>
<proteinExistence type="predicted"/>
<dbReference type="InterPro" id="IPR013656">
    <property type="entry name" value="PAS_4"/>
</dbReference>
<keyword evidence="1" id="KW-1133">Transmembrane helix</keyword>
<feature type="transmembrane region" description="Helical" evidence="1">
    <location>
        <begin position="21"/>
        <end position="39"/>
    </location>
</feature>
<dbReference type="CDD" id="cd01948">
    <property type="entry name" value="EAL"/>
    <property type="match status" value="1"/>
</dbReference>
<dbReference type="PROSITE" id="PS50887">
    <property type="entry name" value="GGDEF"/>
    <property type="match status" value="1"/>
</dbReference>
<dbReference type="InterPro" id="IPR029150">
    <property type="entry name" value="dCache_3"/>
</dbReference>
<dbReference type="Gene3D" id="3.30.450.20">
    <property type="entry name" value="PAS domain"/>
    <property type="match status" value="1"/>
</dbReference>
<dbReference type="InterPro" id="IPR000160">
    <property type="entry name" value="GGDEF_dom"/>
</dbReference>
<dbReference type="NCBIfam" id="TIGR00254">
    <property type="entry name" value="GGDEF"/>
    <property type="match status" value="1"/>
</dbReference>
<comment type="caution">
    <text evidence="5">The sequence shown here is derived from an EMBL/GenBank/DDBJ whole genome shotgun (WGS) entry which is preliminary data.</text>
</comment>
<dbReference type="Pfam" id="PF08448">
    <property type="entry name" value="PAS_4"/>
    <property type="match status" value="1"/>
</dbReference>
<dbReference type="PATRIC" id="fig|1178482.3.peg.3115"/>
<dbReference type="AlphaFoldDB" id="W1N518"/>
<dbReference type="InterPro" id="IPR029787">
    <property type="entry name" value="Nucleotide_cyclase"/>
</dbReference>
<evidence type="ECO:0000313" key="5">
    <source>
        <dbReference type="EMBL" id="ERL50025.1"/>
    </source>
</evidence>
<dbReference type="EMBL" id="AVBC01000039">
    <property type="protein sequence ID" value="ERL50025.1"/>
    <property type="molecule type" value="Genomic_DNA"/>
</dbReference>
<dbReference type="InterPro" id="IPR043128">
    <property type="entry name" value="Rev_trsase/Diguanyl_cyclase"/>
</dbReference>
<evidence type="ECO:0000259" key="3">
    <source>
        <dbReference type="PROSITE" id="PS50883"/>
    </source>
</evidence>
<gene>
    <name evidence="5" type="ORF">BJB45_02540</name>
</gene>
<feature type="domain" description="EAL" evidence="3">
    <location>
        <begin position="694"/>
        <end position="943"/>
    </location>
</feature>
<evidence type="ECO:0000259" key="4">
    <source>
        <dbReference type="PROSITE" id="PS50887"/>
    </source>
</evidence>
<feature type="domain" description="GGDEF" evidence="4">
    <location>
        <begin position="550"/>
        <end position="683"/>
    </location>
</feature>
<dbReference type="InterPro" id="IPR035919">
    <property type="entry name" value="EAL_sf"/>
</dbReference>
<protein>
    <recommendedName>
        <fullName evidence="7">Diguanylate cyclase</fullName>
    </recommendedName>
</protein>
<dbReference type="PROSITE" id="PS50113">
    <property type="entry name" value="PAC"/>
    <property type="match status" value="1"/>
</dbReference>
<evidence type="ECO:0000259" key="2">
    <source>
        <dbReference type="PROSITE" id="PS50113"/>
    </source>
</evidence>
<keyword evidence="1" id="KW-0472">Membrane</keyword>
<dbReference type="CDD" id="cd01949">
    <property type="entry name" value="GGDEF"/>
    <property type="match status" value="1"/>
</dbReference>
<evidence type="ECO:0000256" key="1">
    <source>
        <dbReference type="SAM" id="Phobius"/>
    </source>
</evidence>
<dbReference type="PROSITE" id="PS50883">
    <property type="entry name" value="EAL"/>
    <property type="match status" value="1"/>
</dbReference>
<evidence type="ECO:0000313" key="6">
    <source>
        <dbReference type="Proteomes" id="UP000019113"/>
    </source>
</evidence>
<dbReference type="InterPro" id="IPR000700">
    <property type="entry name" value="PAS-assoc_C"/>
</dbReference>
<dbReference type="InterPro" id="IPR052155">
    <property type="entry name" value="Biofilm_reg_signaling"/>
</dbReference>
<organism evidence="5 6">
    <name type="scientific">Halomonas huangheensis</name>
    <dbReference type="NCBI Taxonomy" id="1178482"/>
    <lineage>
        <taxon>Bacteria</taxon>
        <taxon>Pseudomonadati</taxon>
        <taxon>Pseudomonadota</taxon>
        <taxon>Gammaproteobacteria</taxon>
        <taxon>Oceanospirillales</taxon>
        <taxon>Halomonadaceae</taxon>
        <taxon>Halomonas</taxon>
    </lineage>
</organism>
<dbReference type="PANTHER" id="PTHR44757:SF2">
    <property type="entry name" value="BIOFILM ARCHITECTURE MAINTENANCE PROTEIN MBAA"/>
    <property type="match status" value="1"/>
</dbReference>
<dbReference type="SUPFAM" id="SSF55785">
    <property type="entry name" value="PYP-like sensor domain (PAS domain)"/>
    <property type="match status" value="1"/>
</dbReference>
<dbReference type="SUPFAM" id="SSF55073">
    <property type="entry name" value="Nucleotide cyclase"/>
    <property type="match status" value="1"/>
</dbReference>
<keyword evidence="6" id="KW-1185">Reference proteome</keyword>